<organism evidence="9">
    <name type="scientific">hot springs metagenome</name>
    <dbReference type="NCBI Taxonomy" id="433727"/>
    <lineage>
        <taxon>unclassified sequences</taxon>
        <taxon>metagenomes</taxon>
        <taxon>ecological metagenomes</taxon>
    </lineage>
</organism>
<feature type="transmembrane region" description="Helical" evidence="7">
    <location>
        <begin position="140"/>
        <end position="167"/>
    </location>
</feature>
<sequence length="310" mass="35148">MNNIRWLHISRRITQVVFLLLIFLMPVFDILRYDTATKELFIFGQVWSLGLKSGFYNDPSIYGATYVAVHFFLKAILPWVIVLCIFPLFGVLLGRSFCGWLCPEGALFELADFLTLKTIGQRSLYKKKLNDPEIKKGNKFFYGILSGLFLLIVPPLTGAALTGYFIAPKIIWHQITTGNFTFGVKAGIIGVSIYMFVTSILVRHAFCKYVCAAGLMQMLFGWISPVSLRIKFDRENLSRCTDCKRCEKACFMDVKPRYPKKDINCVNCGECITACRKELGDKCLFSYSFGSNTICVEHKALSLKCQEASE</sequence>
<dbReference type="AlphaFoldDB" id="A0A5J4L6D2"/>
<keyword evidence="7" id="KW-0472">Membrane</keyword>
<dbReference type="EMBL" id="BLAB01000001">
    <property type="protein sequence ID" value="GER93719.1"/>
    <property type="molecule type" value="Genomic_DNA"/>
</dbReference>
<feature type="transmembrane region" description="Helical" evidence="7">
    <location>
        <begin position="12"/>
        <end position="31"/>
    </location>
</feature>
<evidence type="ECO:0000256" key="2">
    <source>
        <dbReference type="ARBA" id="ARBA00022485"/>
    </source>
</evidence>
<gene>
    <name evidence="9" type="ORF">A45J_1475</name>
</gene>
<dbReference type="InterPro" id="IPR017896">
    <property type="entry name" value="4Fe4S_Fe-S-bd"/>
</dbReference>
<dbReference type="PROSITE" id="PS51379">
    <property type="entry name" value="4FE4S_FER_2"/>
    <property type="match status" value="1"/>
</dbReference>
<comment type="caution">
    <text evidence="9">The sequence shown here is derived from an EMBL/GenBank/DDBJ whole genome shotgun (WGS) entry which is preliminary data.</text>
</comment>
<name>A0A5J4L6D2_9ZZZZ</name>
<evidence type="ECO:0000256" key="7">
    <source>
        <dbReference type="SAM" id="Phobius"/>
    </source>
</evidence>
<accession>A0A5J4L6D2</accession>
<feature type="transmembrane region" description="Helical" evidence="7">
    <location>
        <begin position="76"/>
        <end position="94"/>
    </location>
</feature>
<reference evidence="9" key="1">
    <citation type="submission" date="2019-10" db="EMBL/GenBank/DDBJ databases">
        <title>Metagenomic sequencing of thiosulfate-disproportionating enrichment culture.</title>
        <authorList>
            <person name="Umezawa K."/>
            <person name="Kojima H."/>
            <person name="Fukui M."/>
        </authorList>
    </citation>
    <scope>NUCLEOTIDE SEQUENCE</scope>
    <source>
        <strain evidence="9">45J</strain>
    </source>
</reference>
<dbReference type="InterPro" id="IPR051684">
    <property type="entry name" value="Electron_Trans/Redox"/>
</dbReference>
<dbReference type="SUPFAM" id="SSF54862">
    <property type="entry name" value="4Fe-4S ferredoxins"/>
    <property type="match status" value="1"/>
</dbReference>
<keyword evidence="2" id="KW-0004">4Fe-4S</keyword>
<evidence type="ECO:0000256" key="3">
    <source>
        <dbReference type="ARBA" id="ARBA00022723"/>
    </source>
</evidence>
<keyword evidence="7" id="KW-1133">Transmembrane helix</keyword>
<keyword evidence="5" id="KW-0408">Iron</keyword>
<keyword evidence="3" id="KW-0479">Metal-binding</keyword>
<evidence type="ECO:0000256" key="5">
    <source>
        <dbReference type="ARBA" id="ARBA00023004"/>
    </source>
</evidence>
<dbReference type="PANTHER" id="PTHR30176">
    <property type="entry name" value="FERREDOXIN-TYPE PROTEIN NAPH"/>
    <property type="match status" value="1"/>
</dbReference>
<feature type="transmembrane region" description="Helical" evidence="7">
    <location>
        <begin position="179"/>
        <end position="202"/>
    </location>
</feature>
<dbReference type="GO" id="GO:0051539">
    <property type="term" value="F:4 iron, 4 sulfur cluster binding"/>
    <property type="evidence" value="ECO:0007669"/>
    <property type="project" value="UniProtKB-KW"/>
</dbReference>
<feature type="domain" description="4Fe-4S ferredoxin-type" evidence="8">
    <location>
        <begin position="228"/>
        <end position="260"/>
    </location>
</feature>
<evidence type="ECO:0000313" key="9">
    <source>
        <dbReference type="EMBL" id="GER93719.1"/>
    </source>
</evidence>
<keyword evidence="1" id="KW-0813">Transport</keyword>
<feature type="transmembrane region" description="Helical" evidence="7">
    <location>
        <begin position="209"/>
        <end position="228"/>
    </location>
</feature>
<evidence type="ECO:0000256" key="1">
    <source>
        <dbReference type="ARBA" id="ARBA00022448"/>
    </source>
</evidence>
<keyword evidence="6" id="KW-0411">Iron-sulfur</keyword>
<evidence type="ECO:0000256" key="6">
    <source>
        <dbReference type="ARBA" id="ARBA00023014"/>
    </source>
</evidence>
<keyword evidence="7" id="KW-0812">Transmembrane</keyword>
<evidence type="ECO:0000259" key="8">
    <source>
        <dbReference type="PROSITE" id="PS51379"/>
    </source>
</evidence>
<dbReference type="Pfam" id="PF12801">
    <property type="entry name" value="Fer4_5"/>
    <property type="match status" value="2"/>
</dbReference>
<dbReference type="GO" id="GO:0046872">
    <property type="term" value="F:metal ion binding"/>
    <property type="evidence" value="ECO:0007669"/>
    <property type="project" value="UniProtKB-KW"/>
</dbReference>
<protein>
    <submittedName>
        <fullName evidence="9">4Fe-4S binding protein</fullName>
    </submittedName>
</protein>
<proteinExistence type="predicted"/>
<dbReference type="PANTHER" id="PTHR30176:SF3">
    <property type="entry name" value="FERREDOXIN-TYPE PROTEIN NAPH"/>
    <property type="match status" value="1"/>
</dbReference>
<evidence type="ECO:0000256" key="4">
    <source>
        <dbReference type="ARBA" id="ARBA00022982"/>
    </source>
</evidence>
<dbReference type="GO" id="GO:0005886">
    <property type="term" value="C:plasma membrane"/>
    <property type="evidence" value="ECO:0007669"/>
    <property type="project" value="TreeGrafter"/>
</dbReference>
<keyword evidence="4" id="KW-0249">Electron transport</keyword>